<name>A0AAW1FA43_ZOAVI</name>
<feature type="domain" description="DUF4706" evidence="2">
    <location>
        <begin position="20"/>
        <end position="125"/>
    </location>
</feature>
<keyword evidence="4" id="KW-1185">Reference proteome</keyword>
<gene>
    <name evidence="3" type="ORF">VZT92_010702</name>
</gene>
<feature type="compositionally biased region" description="Polar residues" evidence="1">
    <location>
        <begin position="149"/>
        <end position="160"/>
    </location>
</feature>
<feature type="compositionally biased region" description="Polar residues" evidence="1">
    <location>
        <begin position="125"/>
        <end position="141"/>
    </location>
</feature>
<dbReference type="InterPro" id="IPR031600">
    <property type="entry name" value="DUF4706"/>
</dbReference>
<dbReference type="Pfam" id="PF15797">
    <property type="entry name" value="DUF4706"/>
    <property type="match status" value="1"/>
</dbReference>
<feature type="region of interest" description="Disordered" evidence="1">
    <location>
        <begin position="187"/>
        <end position="249"/>
    </location>
</feature>
<feature type="compositionally biased region" description="Polar residues" evidence="1">
    <location>
        <begin position="332"/>
        <end position="342"/>
    </location>
</feature>
<dbReference type="EMBL" id="JBCEZU010000089">
    <property type="protein sequence ID" value="KAK9531267.1"/>
    <property type="molecule type" value="Genomic_DNA"/>
</dbReference>
<protein>
    <recommendedName>
        <fullName evidence="2">DUF4706 domain-containing protein</fullName>
    </recommendedName>
</protein>
<feature type="compositionally biased region" description="Polar residues" evidence="1">
    <location>
        <begin position="192"/>
        <end position="202"/>
    </location>
</feature>
<feature type="region of interest" description="Disordered" evidence="1">
    <location>
        <begin position="312"/>
        <end position="342"/>
    </location>
</feature>
<reference evidence="3 4" key="1">
    <citation type="journal article" date="2024" name="Genome Biol. Evol.">
        <title>Chromosome-level genome assembly of the viviparous eelpout Zoarces viviparus.</title>
        <authorList>
            <person name="Fuhrmann N."/>
            <person name="Brasseur M.V."/>
            <person name="Bakowski C.E."/>
            <person name="Podsiadlowski L."/>
            <person name="Prost S."/>
            <person name="Krehenwinkel H."/>
            <person name="Mayer C."/>
        </authorList>
    </citation>
    <scope>NUCLEOTIDE SEQUENCE [LARGE SCALE GENOMIC DNA]</scope>
    <source>
        <strain evidence="3">NO-MEL_2022_Ind0_liver</strain>
    </source>
</reference>
<dbReference type="PANTHER" id="PTHR34394">
    <property type="entry name" value="SIMILAR TO RIKEN CDNA 2310022B05"/>
    <property type="match status" value="1"/>
</dbReference>
<dbReference type="Proteomes" id="UP001488805">
    <property type="component" value="Unassembled WGS sequence"/>
</dbReference>
<dbReference type="AlphaFoldDB" id="A0AAW1FA43"/>
<evidence type="ECO:0000259" key="2">
    <source>
        <dbReference type="Pfam" id="PF15797"/>
    </source>
</evidence>
<sequence>MAAATMAGLDAHMLEEKKFEYFSSINSMARKIMQERKTIEAKHGSSWEKMTPQEQDSAIDNGMMDPHIRARYAMHRVEREEVVCYPKLLIQTGQKIVHFGEEDITWQDEHSTPFSWETKSQLDFSVTSGPVDQGVSASQADSKAAKVPHSSQLGKSTPGTKVSVSEVRRPEEESSFWKISAERSRLEGEQADFQSLTPSQIKSLEKGEKSLPSYLRQESSVTTKEHEAVEPHPPAPTRSTKHRAPKVPAPQPPMAIAIPMAIPVAVSATPASLSISPNPRPPVSVSSSVAGWERSQSTLPSVGTTVDEVFSSGMMSKPTHHPASVEKEDDGSSASPTFAQYNTDNNLLKTGFDFLDNW</sequence>
<evidence type="ECO:0000313" key="3">
    <source>
        <dbReference type="EMBL" id="KAK9531267.1"/>
    </source>
</evidence>
<accession>A0AAW1FA43</accession>
<organism evidence="3 4">
    <name type="scientific">Zoarces viviparus</name>
    <name type="common">Viviparous eelpout</name>
    <name type="synonym">Blennius viviparus</name>
    <dbReference type="NCBI Taxonomy" id="48416"/>
    <lineage>
        <taxon>Eukaryota</taxon>
        <taxon>Metazoa</taxon>
        <taxon>Chordata</taxon>
        <taxon>Craniata</taxon>
        <taxon>Vertebrata</taxon>
        <taxon>Euteleostomi</taxon>
        <taxon>Actinopterygii</taxon>
        <taxon>Neopterygii</taxon>
        <taxon>Teleostei</taxon>
        <taxon>Neoteleostei</taxon>
        <taxon>Acanthomorphata</taxon>
        <taxon>Eupercaria</taxon>
        <taxon>Perciformes</taxon>
        <taxon>Cottioidei</taxon>
        <taxon>Zoarcales</taxon>
        <taxon>Zoarcidae</taxon>
        <taxon>Zoarcinae</taxon>
        <taxon>Zoarces</taxon>
    </lineage>
</organism>
<feature type="region of interest" description="Disordered" evidence="1">
    <location>
        <begin position="125"/>
        <end position="175"/>
    </location>
</feature>
<evidence type="ECO:0000313" key="4">
    <source>
        <dbReference type="Proteomes" id="UP001488805"/>
    </source>
</evidence>
<proteinExistence type="predicted"/>
<dbReference type="PANTHER" id="PTHR34394:SF1">
    <property type="entry name" value="SIMILAR TO RIKEN CDNA 2310022B05"/>
    <property type="match status" value="1"/>
</dbReference>
<comment type="caution">
    <text evidence="3">The sequence shown here is derived from an EMBL/GenBank/DDBJ whole genome shotgun (WGS) entry which is preliminary data.</text>
</comment>
<evidence type="ECO:0000256" key="1">
    <source>
        <dbReference type="SAM" id="MobiDB-lite"/>
    </source>
</evidence>